<evidence type="ECO:0000259" key="1">
    <source>
        <dbReference type="PROSITE" id="PS50017"/>
    </source>
</evidence>
<organism evidence="2">
    <name type="scientific">Amphimedon queenslandica</name>
    <name type="common">Sponge</name>
    <dbReference type="NCBI Taxonomy" id="400682"/>
    <lineage>
        <taxon>Eukaryota</taxon>
        <taxon>Metazoa</taxon>
        <taxon>Porifera</taxon>
        <taxon>Demospongiae</taxon>
        <taxon>Heteroscleromorpha</taxon>
        <taxon>Haplosclerida</taxon>
        <taxon>Niphatidae</taxon>
        <taxon>Amphimedon</taxon>
    </lineage>
</organism>
<feature type="domain" description="Death" evidence="1">
    <location>
        <begin position="20"/>
        <end position="92"/>
    </location>
</feature>
<dbReference type="Gene3D" id="1.10.533.10">
    <property type="entry name" value="Death Domain, Fas"/>
    <property type="match status" value="1"/>
</dbReference>
<dbReference type="CDD" id="cd01670">
    <property type="entry name" value="Death"/>
    <property type="match status" value="1"/>
</dbReference>
<dbReference type="EnsemblMetazoa" id="Aqu2.1.00063_001">
    <property type="protein sequence ID" value="Aqu2.1.00063_001"/>
    <property type="gene ID" value="Aqu2.1.00063"/>
</dbReference>
<dbReference type="InterPro" id="IPR011029">
    <property type="entry name" value="DEATH-like_dom_sf"/>
</dbReference>
<name>A0A1X7SDB9_AMPQE</name>
<dbReference type="GO" id="GO:0007165">
    <property type="term" value="P:signal transduction"/>
    <property type="evidence" value="ECO:0007669"/>
    <property type="project" value="InterPro"/>
</dbReference>
<protein>
    <recommendedName>
        <fullName evidence="1">Death domain-containing protein</fullName>
    </recommendedName>
</protein>
<dbReference type="PROSITE" id="PS50017">
    <property type="entry name" value="DEATH_DOMAIN"/>
    <property type="match status" value="1"/>
</dbReference>
<dbReference type="InterPro" id="IPR000488">
    <property type="entry name" value="Death_dom"/>
</dbReference>
<dbReference type="InParanoid" id="A0A1X7SDB9"/>
<evidence type="ECO:0000313" key="2">
    <source>
        <dbReference type="EnsemblMetazoa" id="Aqu2.1.00063_001"/>
    </source>
</evidence>
<proteinExistence type="predicted"/>
<dbReference type="AlphaFoldDB" id="A0A1X7SDB9"/>
<accession>A0A1X7SDB9</accession>
<dbReference type="Pfam" id="PF00531">
    <property type="entry name" value="Death"/>
    <property type="match status" value="1"/>
</dbReference>
<reference evidence="2" key="1">
    <citation type="submission" date="2017-05" db="UniProtKB">
        <authorList>
            <consortium name="EnsemblMetazoa"/>
        </authorList>
    </citation>
    <scope>IDENTIFICATION</scope>
</reference>
<dbReference type="SUPFAM" id="SSF47986">
    <property type="entry name" value="DEATH domain"/>
    <property type="match status" value="1"/>
</dbReference>
<dbReference type="OrthoDB" id="6078042at2759"/>
<sequence>MKHLVNVLDLLKKHGYSDVNYYDLGLYLGLFPDTLDVIKIANKGDAHSCLRDCLKEWLQRVDNVKSSTYDALIQALRKTEENDVADGIERQSKTNIKF</sequence>